<dbReference type="Proteomes" id="UP000789920">
    <property type="component" value="Unassembled WGS sequence"/>
</dbReference>
<sequence>MQPIDIDDMQNTDTLDTNSDILKSEVRKLAKIIQLFVPLISSVFIIVSEAVKIYENAKICDYKAFYQFVEILKKMKDFMNNVSNLLGWKKYALANSVHETFTQLISKFDKSMDDLYFTITISNEQQRKLDQENLNCNIEEMKQFLEIIARGVTNMKSHINTVINEVQIINKRVDHLIHDPINNMINLKAVKINPKDFEMLLWELIFEKIPYKDFDMNTIMNFVKDDDCEKITFGQATLEYQKLQKGLKKTIIE</sequence>
<accession>A0ACA9MUS4</accession>
<dbReference type="EMBL" id="CAJVQC010009960">
    <property type="protein sequence ID" value="CAG8611198.1"/>
    <property type="molecule type" value="Genomic_DNA"/>
</dbReference>
<keyword evidence="2" id="KW-1185">Reference proteome</keyword>
<evidence type="ECO:0000313" key="2">
    <source>
        <dbReference type="Proteomes" id="UP000789920"/>
    </source>
</evidence>
<evidence type="ECO:0000313" key="1">
    <source>
        <dbReference type="EMBL" id="CAG8611198.1"/>
    </source>
</evidence>
<protein>
    <submittedName>
        <fullName evidence="1">18026_t:CDS:1</fullName>
    </submittedName>
</protein>
<reference evidence="1" key="1">
    <citation type="submission" date="2021-06" db="EMBL/GenBank/DDBJ databases">
        <authorList>
            <person name="Kallberg Y."/>
            <person name="Tangrot J."/>
            <person name="Rosling A."/>
        </authorList>
    </citation>
    <scope>NUCLEOTIDE SEQUENCE</scope>
    <source>
        <strain evidence="1">MA461A</strain>
    </source>
</reference>
<comment type="caution">
    <text evidence="1">The sequence shown here is derived from an EMBL/GenBank/DDBJ whole genome shotgun (WGS) entry which is preliminary data.</text>
</comment>
<gene>
    <name evidence="1" type="ORF">RPERSI_LOCUS6318</name>
</gene>
<proteinExistence type="predicted"/>
<organism evidence="1 2">
    <name type="scientific">Racocetra persica</name>
    <dbReference type="NCBI Taxonomy" id="160502"/>
    <lineage>
        <taxon>Eukaryota</taxon>
        <taxon>Fungi</taxon>
        <taxon>Fungi incertae sedis</taxon>
        <taxon>Mucoromycota</taxon>
        <taxon>Glomeromycotina</taxon>
        <taxon>Glomeromycetes</taxon>
        <taxon>Diversisporales</taxon>
        <taxon>Gigasporaceae</taxon>
        <taxon>Racocetra</taxon>
    </lineage>
</organism>
<feature type="non-terminal residue" evidence="1">
    <location>
        <position position="253"/>
    </location>
</feature>
<name>A0ACA9MUS4_9GLOM</name>